<reference evidence="2" key="2">
    <citation type="journal article" date="2009" name="Genome Res.">
        <title>Comparative genomic analyses of the human fungal pathogens Coccidioides and their relatives.</title>
        <authorList>
            <person name="Sharpton T.J."/>
            <person name="Stajich J.E."/>
            <person name="Rounsley S.D."/>
            <person name="Gardner M.J."/>
            <person name="Wortman J.R."/>
            <person name="Jordar V.S."/>
            <person name="Maiti R."/>
            <person name="Kodira C.D."/>
            <person name="Neafsey D.E."/>
            <person name="Zeng Q."/>
            <person name="Hung C.-Y."/>
            <person name="McMahan C."/>
            <person name="Muszewska A."/>
            <person name="Grynberg M."/>
            <person name="Mandel M.A."/>
            <person name="Kellner E.M."/>
            <person name="Barker B.M."/>
            <person name="Galgiani J.N."/>
            <person name="Orbach M.J."/>
            <person name="Kirkland T.N."/>
            <person name="Cole G.T."/>
            <person name="Henn M.R."/>
            <person name="Birren B.W."/>
            <person name="Taylor J.W."/>
        </authorList>
    </citation>
    <scope>NUCLEOTIDE SEQUENCE [LARGE SCALE GENOMIC DNA]</scope>
    <source>
        <strain evidence="2">RMSCC 3488</strain>
    </source>
</reference>
<reference evidence="2" key="3">
    <citation type="journal article" date="2010" name="Genome Res.">
        <title>Population genomic sequencing of Coccidioides fungi reveals recent hybridization and transposon control.</title>
        <authorList>
            <person name="Neafsey D.E."/>
            <person name="Barker B.M."/>
            <person name="Sharpton T.J."/>
            <person name="Stajich J.E."/>
            <person name="Park D.J."/>
            <person name="Whiston E."/>
            <person name="Hung C.-Y."/>
            <person name="McMahan C."/>
            <person name="White J."/>
            <person name="Sykes S."/>
            <person name="Heiman D."/>
            <person name="Young S."/>
            <person name="Zeng Q."/>
            <person name="Abouelleil A."/>
            <person name="Aftuck L."/>
            <person name="Bessette D."/>
            <person name="Brown A."/>
            <person name="FitzGerald M."/>
            <person name="Lui A."/>
            <person name="Macdonald J.P."/>
            <person name="Priest M."/>
            <person name="Orbach M.J."/>
            <person name="Galgiani J.N."/>
            <person name="Kirkland T.N."/>
            <person name="Cole G.T."/>
            <person name="Birren B.W."/>
            <person name="Henn M.R."/>
            <person name="Taylor J.W."/>
            <person name="Rounsley S.D."/>
        </authorList>
    </citation>
    <scope>NUCLEOTIDE SEQUENCE [LARGE SCALE GENOMIC DNA]</scope>
    <source>
        <strain evidence="2">RMSCC 3488</strain>
    </source>
</reference>
<name>A0A0J6FT63_COCPO</name>
<reference evidence="1 2" key="1">
    <citation type="submission" date="2007-06" db="EMBL/GenBank/DDBJ databases">
        <title>The Genome Sequence of Coccidioides posadasii RMSCC_3488.</title>
        <authorList>
            <consortium name="Coccidioides Genome Resources Consortium"/>
            <consortium name="The Broad Institute Genome Sequencing Platform"/>
            <person name="Henn M.R."/>
            <person name="Sykes S."/>
            <person name="Young S."/>
            <person name="Jaffe D."/>
            <person name="Berlin A."/>
            <person name="Alvarez P."/>
            <person name="Butler J."/>
            <person name="Gnerre S."/>
            <person name="Grabherr M."/>
            <person name="Mauceli E."/>
            <person name="Brockman W."/>
            <person name="Kodira C."/>
            <person name="Alvarado L."/>
            <person name="Zeng Q."/>
            <person name="Crawford M."/>
            <person name="Antoine C."/>
            <person name="Devon K."/>
            <person name="Galgiani J."/>
            <person name="Orsborn K."/>
            <person name="Lewis M.L."/>
            <person name="Nusbaum C."/>
            <person name="Galagan J."/>
            <person name="Birren B."/>
        </authorList>
    </citation>
    <scope>NUCLEOTIDE SEQUENCE [LARGE SCALE GENOMIC DNA]</scope>
    <source>
        <strain evidence="1 2">RMSCC 3488</strain>
    </source>
</reference>
<gene>
    <name evidence="1" type="ORF">CPAG_08879</name>
</gene>
<dbReference type="Proteomes" id="UP000054567">
    <property type="component" value="Unassembled WGS sequence"/>
</dbReference>
<organism evidence="1 2">
    <name type="scientific">Coccidioides posadasii RMSCC 3488</name>
    <dbReference type="NCBI Taxonomy" id="454284"/>
    <lineage>
        <taxon>Eukaryota</taxon>
        <taxon>Fungi</taxon>
        <taxon>Dikarya</taxon>
        <taxon>Ascomycota</taxon>
        <taxon>Pezizomycotina</taxon>
        <taxon>Eurotiomycetes</taxon>
        <taxon>Eurotiomycetidae</taxon>
        <taxon>Onygenales</taxon>
        <taxon>Onygenaceae</taxon>
        <taxon>Coccidioides</taxon>
    </lineage>
</organism>
<evidence type="ECO:0000313" key="1">
    <source>
        <dbReference type="EMBL" id="KMM72585.1"/>
    </source>
</evidence>
<proteinExistence type="predicted"/>
<protein>
    <submittedName>
        <fullName evidence="1">Uncharacterized protein</fullName>
    </submittedName>
</protein>
<evidence type="ECO:0000313" key="2">
    <source>
        <dbReference type="Proteomes" id="UP000054567"/>
    </source>
</evidence>
<sequence length="251" mass="28740">MGVLENKEWIEARIHWTFGRRLWQQTPTEEPPNDHSGAGYRFWARDWSRGNPYQVPVPQNHSHAKPLGLKPSMLRERKFLLRKMYLPLPKSYLAIPIPTEAVCRSKVGPKSAVPHTRPGAHMQERFNAWKLGFSDFDTYGQRGGGVQLYITEERWVAVYSLVSRVTASNGSLADTILGAGITTRTPRNPCTEGSTSICMGRFIMYRYLNQDAKDWSVTSLLSMMRDKRTTRCEQLELVELPQNRSPKRKCG</sequence>
<dbReference type="AlphaFoldDB" id="A0A0J6FT63"/>
<accession>A0A0J6FT63</accession>
<dbReference type="VEuPathDB" id="FungiDB:CPAG_08879"/>
<dbReference type="EMBL" id="DS268114">
    <property type="protein sequence ID" value="KMM72585.1"/>
    <property type="molecule type" value="Genomic_DNA"/>
</dbReference>